<dbReference type="Gene3D" id="3.30.450.20">
    <property type="entry name" value="PAS domain"/>
    <property type="match status" value="1"/>
</dbReference>
<dbReference type="InterPro" id="IPR025662">
    <property type="entry name" value="Sigma_54_int_dom_ATP-bd_1"/>
</dbReference>
<dbReference type="Pfam" id="PF25601">
    <property type="entry name" value="AAA_lid_14"/>
    <property type="match status" value="1"/>
</dbReference>
<dbReference type="SUPFAM" id="SSF55785">
    <property type="entry name" value="PYP-like sensor domain (PAS domain)"/>
    <property type="match status" value="1"/>
</dbReference>
<dbReference type="CDD" id="cd00130">
    <property type="entry name" value="PAS"/>
    <property type="match status" value="1"/>
</dbReference>
<evidence type="ECO:0000256" key="4">
    <source>
        <dbReference type="ARBA" id="ARBA00023125"/>
    </source>
</evidence>
<keyword evidence="5" id="KW-0804">Transcription</keyword>
<dbReference type="PANTHER" id="PTHR32071">
    <property type="entry name" value="TRANSCRIPTIONAL REGULATORY PROTEIN"/>
    <property type="match status" value="1"/>
</dbReference>
<dbReference type="GO" id="GO:0005524">
    <property type="term" value="F:ATP binding"/>
    <property type="evidence" value="ECO:0007669"/>
    <property type="project" value="UniProtKB-KW"/>
</dbReference>
<dbReference type="PRINTS" id="PR01590">
    <property type="entry name" value="HTHFIS"/>
</dbReference>
<feature type="domain" description="Sigma-54 factor interaction" evidence="6">
    <location>
        <begin position="143"/>
        <end position="372"/>
    </location>
</feature>
<dbReference type="SMART" id="SM00382">
    <property type="entry name" value="AAA"/>
    <property type="match status" value="1"/>
</dbReference>
<dbReference type="InterPro" id="IPR003593">
    <property type="entry name" value="AAA+_ATPase"/>
</dbReference>
<evidence type="ECO:0000256" key="3">
    <source>
        <dbReference type="ARBA" id="ARBA00023015"/>
    </source>
</evidence>
<keyword evidence="1" id="KW-0547">Nucleotide-binding</keyword>
<organism evidence="8">
    <name type="scientific">Uncultured Desulfatiglans sp</name>
    <dbReference type="NCBI Taxonomy" id="1748965"/>
    <lineage>
        <taxon>Bacteria</taxon>
        <taxon>Pseudomonadati</taxon>
        <taxon>Thermodesulfobacteriota</taxon>
        <taxon>Desulfobacteria</taxon>
        <taxon>Desulfatiglandales</taxon>
        <taxon>Desulfatiglandaceae</taxon>
        <taxon>Desulfatiglans</taxon>
        <taxon>environmental samples</taxon>
    </lineage>
</organism>
<evidence type="ECO:0000259" key="7">
    <source>
        <dbReference type="PROSITE" id="PS50112"/>
    </source>
</evidence>
<dbReference type="PROSITE" id="PS00676">
    <property type="entry name" value="SIGMA54_INTERACT_2"/>
    <property type="match status" value="1"/>
</dbReference>
<sequence>MEPGKGICTITENVTEIILESISDGVFTVDHSWRVTSFNRAAERITGIPRERALGKHCWEVFRSNMCERDCALRRTMAQGRPFVDTTTYIVDRRKRRIPVVVCTALLKDEAGRVLGGVETFRDMSQVEELRKELEGRYHVGDMVSRSAAMAEIFKILPQVAGSGSTVLIQGETGTGKELLARAIHNLSPRRKKPFVAVNCGALPDTLLESELFGYRAGAFTDAVKDKSGRFALAEGGTILLDEIGDLSAAFQARLLRVLQERTFMPLGGTRSIKADVRVIAATNKDLVSEVEAGRFRQDLFYRVNVLRLNLPPLRNRKEDIPMLAERFIDRMNRLRGSAITGISREAVSRLMFYSYPGNIRELENIIEHACVLCPGGQLEITCLPEHLRTGPSPVAERGGDVQAVLESAETRVILEVLERNRFNRAAAARELRIHKSTLYRKIRRLGIGLPAADGRAGSDSSR</sequence>
<dbReference type="CDD" id="cd00009">
    <property type="entry name" value="AAA"/>
    <property type="match status" value="1"/>
</dbReference>
<dbReference type="InterPro" id="IPR002078">
    <property type="entry name" value="Sigma_54_int"/>
</dbReference>
<dbReference type="Pfam" id="PF08448">
    <property type="entry name" value="PAS_4"/>
    <property type="match status" value="1"/>
</dbReference>
<dbReference type="SUPFAM" id="SSF46689">
    <property type="entry name" value="Homeodomain-like"/>
    <property type="match status" value="1"/>
</dbReference>
<dbReference type="Pfam" id="PF02954">
    <property type="entry name" value="HTH_8"/>
    <property type="match status" value="1"/>
</dbReference>
<dbReference type="InterPro" id="IPR025943">
    <property type="entry name" value="Sigma_54_int_dom_ATP-bd_2"/>
</dbReference>
<dbReference type="NCBIfam" id="TIGR00229">
    <property type="entry name" value="sensory_box"/>
    <property type="match status" value="1"/>
</dbReference>
<dbReference type="Gene3D" id="3.40.50.300">
    <property type="entry name" value="P-loop containing nucleotide triphosphate hydrolases"/>
    <property type="match status" value="1"/>
</dbReference>
<keyword evidence="2" id="KW-0067">ATP-binding</keyword>
<dbReference type="InterPro" id="IPR013656">
    <property type="entry name" value="PAS_4"/>
</dbReference>
<dbReference type="InterPro" id="IPR000014">
    <property type="entry name" value="PAS"/>
</dbReference>
<dbReference type="InterPro" id="IPR009057">
    <property type="entry name" value="Homeodomain-like_sf"/>
</dbReference>
<dbReference type="InterPro" id="IPR002197">
    <property type="entry name" value="HTH_Fis"/>
</dbReference>
<dbReference type="PROSITE" id="PS00688">
    <property type="entry name" value="SIGMA54_INTERACT_3"/>
    <property type="match status" value="1"/>
</dbReference>
<evidence type="ECO:0000256" key="2">
    <source>
        <dbReference type="ARBA" id="ARBA00022840"/>
    </source>
</evidence>
<accession>A0A653A3M3</accession>
<evidence type="ECO:0000256" key="5">
    <source>
        <dbReference type="ARBA" id="ARBA00023163"/>
    </source>
</evidence>
<dbReference type="InterPro" id="IPR025944">
    <property type="entry name" value="Sigma_54_int_dom_CS"/>
</dbReference>
<name>A0A653A3M3_UNCDX</name>
<dbReference type="PROSITE" id="PS50112">
    <property type="entry name" value="PAS"/>
    <property type="match status" value="1"/>
</dbReference>
<dbReference type="Gene3D" id="1.10.8.60">
    <property type="match status" value="1"/>
</dbReference>
<dbReference type="PROSITE" id="PS50045">
    <property type="entry name" value="SIGMA54_INTERACT_4"/>
    <property type="match status" value="1"/>
</dbReference>
<keyword evidence="3" id="KW-0805">Transcription regulation</keyword>
<dbReference type="GO" id="GO:0006355">
    <property type="term" value="P:regulation of DNA-templated transcription"/>
    <property type="evidence" value="ECO:0007669"/>
    <property type="project" value="InterPro"/>
</dbReference>
<dbReference type="SMART" id="SM00091">
    <property type="entry name" value="PAS"/>
    <property type="match status" value="1"/>
</dbReference>
<feature type="domain" description="PAS" evidence="7">
    <location>
        <begin position="11"/>
        <end position="56"/>
    </location>
</feature>
<dbReference type="Pfam" id="PF00158">
    <property type="entry name" value="Sigma54_activat"/>
    <property type="match status" value="1"/>
</dbReference>
<dbReference type="Gene3D" id="1.10.10.60">
    <property type="entry name" value="Homeodomain-like"/>
    <property type="match status" value="1"/>
</dbReference>
<dbReference type="PANTHER" id="PTHR32071:SF57">
    <property type="entry name" value="C4-DICARBOXYLATE TRANSPORT TRANSCRIPTIONAL REGULATORY PROTEIN DCTD"/>
    <property type="match status" value="1"/>
</dbReference>
<proteinExistence type="predicted"/>
<dbReference type="AlphaFoldDB" id="A0A653A3M3"/>
<dbReference type="SUPFAM" id="SSF52540">
    <property type="entry name" value="P-loop containing nucleoside triphosphate hydrolases"/>
    <property type="match status" value="1"/>
</dbReference>
<dbReference type="FunFam" id="3.40.50.300:FF:000006">
    <property type="entry name" value="DNA-binding transcriptional regulator NtrC"/>
    <property type="match status" value="1"/>
</dbReference>
<dbReference type="InterPro" id="IPR058031">
    <property type="entry name" value="AAA_lid_NorR"/>
</dbReference>
<reference evidence="8" key="1">
    <citation type="submission" date="2018-07" db="EMBL/GenBank/DDBJ databases">
        <authorList>
            <consortium name="Genoscope - CEA"/>
            <person name="William W."/>
        </authorList>
    </citation>
    <scope>NUCLEOTIDE SEQUENCE</scope>
    <source>
        <strain evidence="8">IK1</strain>
    </source>
</reference>
<keyword evidence="4" id="KW-0238">DNA-binding</keyword>
<evidence type="ECO:0000313" key="8">
    <source>
        <dbReference type="EMBL" id="VBB42666.1"/>
    </source>
</evidence>
<dbReference type="EMBL" id="UPXX01000013">
    <property type="protein sequence ID" value="VBB42666.1"/>
    <property type="molecule type" value="Genomic_DNA"/>
</dbReference>
<protein>
    <submittedName>
        <fullName evidence="8">PAS domain S-box protein</fullName>
    </submittedName>
</protein>
<dbReference type="InterPro" id="IPR035965">
    <property type="entry name" value="PAS-like_dom_sf"/>
</dbReference>
<dbReference type="GO" id="GO:0043565">
    <property type="term" value="F:sequence-specific DNA binding"/>
    <property type="evidence" value="ECO:0007669"/>
    <property type="project" value="InterPro"/>
</dbReference>
<evidence type="ECO:0000256" key="1">
    <source>
        <dbReference type="ARBA" id="ARBA00022741"/>
    </source>
</evidence>
<dbReference type="InterPro" id="IPR027417">
    <property type="entry name" value="P-loop_NTPase"/>
</dbReference>
<gene>
    <name evidence="8" type="ORF">TRIP_B200806</name>
</gene>
<dbReference type="PROSITE" id="PS00675">
    <property type="entry name" value="SIGMA54_INTERACT_1"/>
    <property type="match status" value="1"/>
</dbReference>
<evidence type="ECO:0000259" key="6">
    <source>
        <dbReference type="PROSITE" id="PS50045"/>
    </source>
</evidence>